<keyword evidence="1" id="KW-1133">Transmembrane helix</keyword>
<accession>U4T9H6</accession>
<reference evidence="2 3" key="1">
    <citation type="journal article" date="2013" name="Genome Announc.">
        <title>Draft Genome Sequence of Psychrobacter aquaticus Strain CMS 56T, Isolated from a Cyanobacterial Mat Sample Collected from Water Bodies in the McMurdo Dry Valley Region of Antarctica.</title>
        <authorList>
            <person name="Reddy G.S."/>
            <person name="Ara S."/>
            <person name="Singh A."/>
            <person name="Kumar Pinnaka A."/>
            <person name="Shivaji S."/>
        </authorList>
    </citation>
    <scope>NUCLEOTIDE SEQUENCE [LARGE SCALE GENOMIC DNA]</scope>
    <source>
        <strain evidence="2 3">CMS 56</strain>
    </source>
</reference>
<keyword evidence="3" id="KW-1185">Reference proteome</keyword>
<dbReference type="EMBL" id="AUSW01000030">
    <property type="protein sequence ID" value="ERL55379.1"/>
    <property type="molecule type" value="Genomic_DNA"/>
</dbReference>
<dbReference type="PATRIC" id="fig|1354303.4.peg.1612"/>
<name>U4T9H6_9GAMM</name>
<comment type="caution">
    <text evidence="2">The sequence shown here is derived from an EMBL/GenBank/DDBJ whole genome shotgun (WGS) entry which is preliminary data.</text>
</comment>
<evidence type="ECO:0000313" key="3">
    <source>
        <dbReference type="Proteomes" id="UP000016761"/>
    </source>
</evidence>
<keyword evidence="1" id="KW-0812">Transmembrane</keyword>
<evidence type="ECO:0000313" key="2">
    <source>
        <dbReference type="EMBL" id="ERL55379.1"/>
    </source>
</evidence>
<organism evidence="2 3">
    <name type="scientific">Psychrobacter aquaticus CMS 56</name>
    <dbReference type="NCBI Taxonomy" id="1354303"/>
    <lineage>
        <taxon>Bacteria</taxon>
        <taxon>Pseudomonadati</taxon>
        <taxon>Pseudomonadota</taxon>
        <taxon>Gammaproteobacteria</taxon>
        <taxon>Moraxellales</taxon>
        <taxon>Moraxellaceae</taxon>
        <taxon>Psychrobacter</taxon>
    </lineage>
</organism>
<proteinExistence type="predicted"/>
<dbReference type="AlphaFoldDB" id="U4T9H6"/>
<protein>
    <submittedName>
        <fullName evidence="2">Uncharacterized protein</fullName>
    </submittedName>
</protein>
<keyword evidence="1" id="KW-0472">Membrane</keyword>
<dbReference type="Proteomes" id="UP000016761">
    <property type="component" value="Unassembled WGS sequence"/>
</dbReference>
<gene>
    <name evidence="2" type="ORF">M917_1636</name>
</gene>
<evidence type="ECO:0000256" key="1">
    <source>
        <dbReference type="SAM" id="Phobius"/>
    </source>
</evidence>
<feature type="transmembrane region" description="Helical" evidence="1">
    <location>
        <begin position="12"/>
        <end position="30"/>
    </location>
</feature>
<sequence length="42" mass="4976">MLIEYSKNKKAQIASIIIAICAFFYVYLHFNLHKTLCFWSCC</sequence>